<keyword evidence="2" id="KW-0238">DNA-binding</keyword>
<dbReference type="GO" id="GO:0005829">
    <property type="term" value="C:cytosol"/>
    <property type="evidence" value="ECO:0007669"/>
    <property type="project" value="TreeGrafter"/>
</dbReference>
<dbReference type="PANTHER" id="PTHR47894:SF1">
    <property type="entry name" value="HTH-TYPE TRANSCRIPTIONAL REGULATOR VQSM"/>
    <property type="match status" value="1"/>
</dbReference>
<dbReference type="InterPro" id="IPR018060">
    <property type="entry name" value="HTH_AraC"/>
</dbReference>
<dbReference type="Gene3D" id="1.10.10.60">
    <property type="entry name" value="Homeodomain-like"/>
    <property type="match status" value="1"/>
</dbReference>
<dbReference type="SUPFAM" id="SSF46689">
    <property type="entry name" value="Homeodomain-like"/>
    <property type="match status" value="1"/>
</dbReference>
<accession>A0A150QHV5</accession>
<evidence type="ECO:0000256" key="2">
    <source>
        <dbReference type="ARBA" id="ARBA00023125"/>
    </source>
</evidence>
<keyword evidence="3" id="KW-0804">Transcription</keyword>
<dbReference type="AlphaFoldDB" id="A0A150QHV5"/>
<name>A0A150QHV5_SORCE</name>
<feature type="domain" description="HTH araC/xylS-type" evidence="4">
    <location>
        <begin position="245"/>
        <end position="343"/>
    </location>
</feature>
<dbReference type="EMBL" id="JEMA01000639">
    <property type="protein sequence ID" value="KYF67575.1"/>
    <property type="molecule type" value="Genomic_DNA"/>
</dbReference>
<reference evidence="5 6" key="1">
    <citation type="submission" date="2014-02" db="EMBL/GenBank/DDBJ databases">
        <title>The small core and large imbalanced accessory genome model reveals a collaborative survival strategy of Sorangium cellulosum strains in nature.</title>
        <authorList>
            <person name="Han K."/>
            <person name="Peng R."/>
            <person name="Blom J."/>
            <person name="Li Y.-Z."/>
        </authorList>
    </citation>
    <scope>NUCLEOTIDE SEQUENCE [LARGE SCALE GENOMIC DNA]</scope>
    <source>
        <strain evidence="5 6">So0008-312</strain>
    </source>
</reference>
<gene>
    <name evidence="5" type="ORF">BE15_26605</name>
</gene>
<evidence type="ECO:0000259" key="4">
    <source>
        <dbReference type="PROSITE" id="PS01124"/>
    </source>
</evidence>
<evidence type="ECO:0000313" key="5">
    <source>
        <dbReference type="EMBL" id="KYF67575.1"/>
    </source>
</evidence>
<dbReference type="Pfam" id="PF12833">
    <property type="entry name" value="HTH_18"/>
    <property type="match status" value="1"/>
</dbReference>
<dbReference type="InterPro" id="IPR032687">
    <property type="entry name" value="AraC-type_N"/>
</dbReference>
<evidence type="ECO:0000256" key="1">
    <source>
        <dbReference type="ARBA" id="ARBA00023015"/>
    </source>
</evidence>
<dbReference type="PANTHER" id="PTHR47894">
    <property type="entry name" value="HTH-TYPE TRANSCRIPTIONAL REGULATOR GADX"/>
    <property type="match status" value="1"/>
</dbReference>
<dbReference type="RefSeq" id="WP_061609749.1">
    <property type="nucleotide sequence ID" value="NZ_JEMA01000639.1"/>
</dbReference>
<dbReference type="Proteomes" id="UP000075260">
    <property type="component" value="Unassembled WGS sequence"/>
</dbReference>
<proteinExistence type="predicted"/>
<keyword evidence="1" id="KW-0805">Transcription regulation</keyword>
<dbReference type="Pfam" id="PF12625">
    <property type="entry name" value="Arabinose_bd"/>
    <property type="match status" value="1"/>
</dbReference>
<sequence>MPRPARPPDLPIRSQLVGPVLAYVRARGGDVERLLRVFSLSPSAEADPEVTVPLSSLQALFDDAEREARDPFLGLNVAACIPRGRWHLIEYSARSAPTLREALARVARYISLFSEHVVVSFDERSGEGVIAQRIPGRPLCLGRHGNEFFAASLLLQARAAAGADLVPGRVFFAHPAPPDISEIVRRFGAARVEFGAERNGFALPSAVLGRPLASADPALLSLLDGYAERALVERGGPGGSAKLLGQVRQTTRAMLCQGRPTMRDVARALRMSPRTLQRRLEDEGTSFQEILEKLREELARAHVVEGKMPLGEIAFLLGFAELGPFVRAFRRWTGTTPAAYRARHLTASIRT</sequence>
<comment type="caution">
    <text evidence="5">The sequence shown here is derived from an EMBL/GenBank/DDBJ whole genome shotgun (WGS) entry which is preliminary data.</text>
</comment>
<evidence type="ECO:0000313" key="6">
    <source>
        <dbReference type="Proteomes" id="UP000075260"/>
    </source>
</evidence>
<protein>
    <recommendedName>
        <fullName evidence="4">HTH araC/xylS-type domain-containing protein</fullName>
    </recommendedName>
</protein>
<dbReference type="OrthoDB" id="9816010at2"/>
<evidence type="ECO:0000256" key="3">
    <source>
        <dbReference type="ARBA" id="ARBA00023163"/>
    </source>
</evidence>
<dbReference type="InterPro" id="IPR009057">
    <property type="entry name" value="Homeodomain-like_sf"/>
</dbReference>
<dbReference type="GO" id="GO:0003700">
    <property type="term" value="F:DNA-binding transcription factor activity"/>
    <property type="evidence" value="ECO:0007669"/>
    <property type="project" value="InterPro"/>
</dbReference>
<organism evidence="5 6">
    <name type="scientific">Sorangium cellulosum</name>
    <name type="common">Polyangium cellulosum</name>
    <dbReference type="NCBI Taxonomy" id="56"/>
    <lineage>
        <taxon>Bacteria</taxon>
        <taxon>Pseudomonadati</taxon>
        <taxon>Myxococcota</taxon>
        <taxon>Polyangia</taxon>
        <taxon>Polyangiales</taxon>
        <taxon>Polyangiaceae</taxon>
        <taxon>Sorangium</taxon>
    </lineage>
</organism>
<dbReference type="PROSITE" id="PS01124">
    <property type="entry name" value="HTH_ARAC_FAMILY_2"/>
    <property type="match status" value="1"/>
</dbReference>
<dbReference type="SMART" id="SM00342">
    <property type="entry name" value="HTH_ARAC"/>
    <property type="match status" value="1"/>
</dbReference>
<dbReference type="GO" id="GO:0000976">
    <property type="term" value="F:transcription cis-regulatory region binding"/>
    <property type="evidence" value="ECO:0007669"/>
    <property type="project" value="TreeGrafter"/>
</dbReference>